<proteinExistence type="predicted"/>
<dbReference type="InterPro" id="IPR052931">
    <property type="entry name" value="Prophage_regulatory_activator"/>
</dbReference>
<evidence type="ECO:0000313" key="2">
    <source>
        <dbReference type="Proteomes" id="UP001386437"/>
    </source>
</evidence>
<protein>
    <submittedName>
        <fullName evidence="1">AlpA family phage regulatory protein</fullName>
    </submittedName>
</protein>
<dbReference type="InterPro" id="IPR010260">
    <property type="entry name" value="AlpA"/>
</dbReference>
<gene>
    <name evidence="1" type="ORF">H3V53_08345</name>
</gene>
<sequence>MATRSTRRAPNAIMRRTEVESETGLSRSTIYQRVKAGTFPAPVKLGERSVGWRVADVEAFLSSPAEYRAAQKS</sequence>
<dbReference type="Gene3D" id="1.10.238.160">
    <property type="match status" value="1"/>
</dbReference>
<reference evidence="1 2" key="1">
    <citation type="journal article" date="2022" name="Arch. Microbiol.">
        <title>Paraburkholderia bengalensis sp. nov. isolated from roots of Oryza sativa, IR64.</title>
        <authorList>
            <person name="Nag P."/>
            <person name="Mondal N."/>
            <person name="Sarkar J."/>
            <person name="Das S."/>
        </authorList>
    </citation>
    <scope>NUCLEOTIDE SEQUENCE [LARGE SCALE GENOMIC DNA]</scope>
    <source>
        <strain evidence="1 2">IR64_4_BI</strain>
    </source>
</reference>
<organism evidence="1 2">
    <name type="scientific">Paraburkholderia bengalensis</name>
    <dbReference type="NCBI Taxonomy" id="2747562"/>
    <lineage>
        <taxon>Bacteria</taxon>
        <taxon>Pseudomonadati</taxon>
        <taxon>Pseudomonadota</taxon>
        <taxon>Betaproteobacteria</taxon>
        <taxon>Burkholderiales</taxon>
        <taxon>Burkholderiaceae</taxon>
        <taxon>Paraburkholderia</taxon>
    </lineage>
</organism>
<dbReference type="RefSeq" id="WP_336597625.1">
    <property type="nucleotide sequence ID" value="NZ_JACFYJ010000009.1"/>
</dbReference>
<comment type="caution">
    <text evidence="1">The sequence shown here is derived from an EMBL/GenBank/DDBJ whole genome shotgun (WGS) entry which is preliminary data.</text>
</comment>
<evidence type="ECO:0000313" key="1">
    <source>
        <dbReference type="EMBL" id="MEI5997211.1"/>
    </source>
</evidence>
<dbReference type="SUPFAM" id="SSF46955">
    <property type="entry name" value="Putative DNA-binding domain"/>
    <property type="match status" value="1"/>
</dbReference>
<dbReference type="InterPro" id="IPR009061">
    <property type="entry name" value="DNA-bd_dom_put_sf"/>
</dbReference>
<accession>A0ABU8INV7</accession>
<name>A0ABU8INV7_9BURK</name>
<dbReference type="Proteomes" id="UP001386437">
    <property type="component" value="Unassembled WGS sequence"/>
</dbReference>
<dbReference type="PANTHER" id="PTHR36154:SF1">
    <property type="entry name" value="DNA-BINDING TRANSCRIPTIONAL ACTIVATOR ALPA"/>
    <property type="match status" value="1"/>
</dbReference>
<keyword evidence="2" id="KW-1185">Reference proteome</keyword>
<dbReference type="Pfam" id="PF05930">
    <property type="entry name" value="Phage_AlpA"/>
    <property type="match status" value="1"/>
</dbReference>
<dbReference type="PANTHER" id="PTHR36154">
    <property type="entry name" value="DNA-BINDING TRANSCRIPTIONAL ACTIVATOR ALPA"/>
    <property type="match status" value="1"/>
</dbReference>
<dbReference type="EMBL" id="JACFYJ010000009">
    <property type="protein sequence ID" value="MEI5997211.1"/>
    <property type="molecule type" value="Genomic_DNA"/>
</dbReference>